<dbReference type="EMBL" id="RCSS01000370">
    <property type="protein sequence ID" value="RVD91914.1"/>
    <property type="molecule type" value="Genomic_DNA"/>
</dbReference>
<organism evidence="1 2">
    <name type="scientific">Tubulinosema ratisbonensis</name>
    <dbReference type="NCBI Taxonomy" id="291195"/>
    <lineage>
        <taxon>Eukaryota</taxon>
        <taxon>Fungi</taxon>
        <taxon>Fungi incertae sedis</taxon>
        <taxon>Microsporidia</taxon>
        <taxon>Tubulinosematoidea</taxon>
        <taxon>Tubulinosematidae</taxon>
        <taxon>Tubulinosema</taxon>
    </lineage>
</organism>
<sequence length="153" mass="17640">MFDENSKNIFYPAKITLKNLKLSKLLKRDDPSNLLKMVLEQLRNTIELIKDDLDLLNNKSEQQRGIDGLVDDKTMLQGYLADLVDTIGMSPEIKSKTQKLMCDFEKNVKDTCECIYGIKSQPSKIEFFKQKLMVDVEKLDEKVSGLEKIIFSE</sequence>
<name>A0A437ALC4_9MICR</name>
<keyword evidence="2" id="KW-1185">Reference proteome</keyword>
<evidence type="ECO:0000313" key="1">
    <source>
        <dbReference type="EMBL" id="RVD91914.1"/>
    </source>
</evidence>
<dbReference type="VEuPathDB" id="MicrosporidiaDB:TUBRATIS_16090"/>
<gene>
    <name evidence="1" type="ORF">TUBRATIS_16090</name>
</gene>
<accession>A0A437ALC4</accession>
<proteinExistence type="predicted"/>
<reference evidence="1 2" key="1">
    <citation type="submission" date="2018-10" db="EMBL/GenBank/DDBJ databases">
        <title>Draft genome sequence of the microsporidian Tubulinosema ratisbonensis.</title>
        <authorList>
            <person name="Polonais V."/>
            <person name="Peyretaillade E."/>
            <person name="Niehus S."/>
            <person name="Wawrzyniak I."/>
            <person name="Franchet A."/>
            <person name="Gaspin C."/>
            <person name="Reichstadt M."/>
            <person name="Belser C."/>
            <person name="Labadie K."/>
            <person name="Delbac F."/>
            <person name="Ferrandon D."/>
        </authorList>
    </citation>
    <scope>NUCLEOTIDE SEQUENCE [LARGE SCALE GENOMIC DNA]</scope>
    <source>
        <strain evidence="1 2">Franzen</strain>
    </source>
</reference>
<comment type="caution">
    <text evidence="1">The sequence shown here is derived from an EMBL/GenBank/DDBJ whole genome shotgun (WGS) entry which is preliminary data.</text>
</comment>
<evidence type="ECO:0000313" key="2">
    <source>
        <dbReference type="Proteomes" id="UP000282876"/>
    </source>
</evidence>
<dbReference type="Proteomes" id="UP000282876">
    <property type="component" value="Unassembled WGS sequence"/>
</dbReference>
<protein>
    <submittedName>
        <fullName evidence="1">Uncharacterized protein</fullName>
    </submittedName>
</protein>
<dbReference type="AlphaFoldDB" id="A0A437ALC4"/>